<dbReference type="KEGG" id="paun:MJA45_10880"/>
<proteinExistence type="predicted"/>
<keyword evidence="2" id="KW-1185">Reference proteome</keyword>
<name>A0AA96LHN5_9BACL</name>
<dbReference type="Proteomes" id="UP001305702">
    <property type="component" value="Chromosome"/>
</dbReference>
<reference evidence="1 2" key="1">
    <citation type="submission" date="2022-02" db="EMBL/GenBank/DDBJ databases">
        <title>Paenibacillus sp. MBLB1776 Whole Genome Shotgun Sequencing.</title>
        <authorList>
            <person name="Hwang C.Y."/>
            <person name="Cho E.-S."/>
            <person name="Seo M.-J."/>
        </authorList>
    </citation>
    <scope>NUCLEOTIDE SEQUENCE [LARGE SCALE GENOMIC DNA]</scope>
    <source>
        <strain evidence="1 2">MBLB1776</strain>
    </source>
</reference>
<sequence length="162" mass="18504">MRKPAVMMDMPEGKQPGFYAQVVKGLAGKVALLDRDKELLILEKDEDRGPVLEVLNHYKIAHEDIPLYWLPENATVSGLFEDYGFVTRSDNRFLYAKLIVVFRFADELPTEAEPDQAVLQMEEHLIARWNRDGLEYLAADQQQAELMEGIARAYKCSLVMGD</sequence>
<dbReference type="EMBL" id="CP130318">
    <property type="protein sequence ID" value="WNQ13493.1"/>
    <property type="molecule type" value="Genomic_DNA"/>
</dbReference>
<accession>A0AA96LHN5</accession>
<organism evidence="1 2">
    <name type="scientific">Paenibacillus aurantius</name>
    <dbReference type="NCBI Taxonomy" id="2918900"/>
    <lineage>
        <taxon>Bacteria</taxon>
        <taxon>Bacillati</taxon>
        <taxon>Bacillota</taxon>
        <taxon>Bacilli</taxon>
        <taxon>Bacillales</taxon>
        <taxon>Paenibacillaceae</taxon>
        <taxon>Paenibacillus</taxon>
    </lineage>
</organism>
<protein>
    <submittedName>
        <fullName evidence="1">Uncharacterized protein</fullName>
    </submittedName>
</protein>
<gene>
    <name evidence="1" type="ORF">MJA45_10880</name>
</gene>
<evidence type="ECO:0000313" key="2">
    <source>
        <dbReference type="Proteomes" id="UP001305702"/>
    </source>
</evidence>
<dbReference type="RefSeq" id="WP_315607276.1">
    <property type="nucleotide sequence ID" value="NZ_CP130318.1"/>
</dbReference>
<dbReference type="AlphaFoldDB" id="A0AA96LHN5"/>
<evidence type="ECO:0000313" key="1">
    <source>
        <dbReference type="EMBL" id="WNQ13493.1"/>
    </source>
</evidence>